<evidence type="ECO:0000259" key="5">
    <source>
        <dbReference type="PROSITE" id="PS50045"/>
    </source>
</evidence>
<evidence type="ECO:0000256" key="2">
    <source>
        <dbReference type="ARBA" id="ARBA00022840"/>
    </source>
</evidence>
<evidence type="ECO:0000313" key="6">
    <source>
        <dbReference type="EMBL" id="SMF10004.1"/>
    </source>
</evidence>
<evidence type="ECO:0000256" key="4">
    <source>
        <dbReference type="ARBA" id="ARBA00023163"/>
    </source>
</evidence>
<dbReference type="Proteomes" id="UP000192920">
    <property type="component" value="Unassembled WGS sequence"/>
</dbReference>
<evidence type="ECO:0000256" key="3">
    <source>
        <dbReference type="ARBA" id="ARBA00023015"/>
    </source>
</evidence>
<dbReference type="Gene3D" id="1.10.10.60">
    <property type="entry name" value="Homeodomain-like"/>
    <property type="match status" value="1"/>
</dbReference>
<dbReference type="Gene3D" id="3.30.450.40">
    <property type="match status" value="1"/>
</dbReference>
<accession>A0A1Y6BLP1</accession>
<proteinExistence type="predicted"/>
<dbReference type="InterPro" id="IPR003593">
    <property type="entry name" value="AAA+_ATPase"/>
</dbReference>
<dbReference type="EMBL" id="FXAG01000005">
    <property type="protein sequence ID" value="SMF10004.1"/>
    <property type="molecule type" value="Genomic_DNA"/>
</dbReference>
<dbReference type="PANTHER" id="PTHR32071:SF77">
    <property type="entry name" value="TRANSCRIPTIONAL REGULATORY PROTEIN"/>
    <property type="match status" value="1"/>
</dbReference>
<dbReference type="InterPro" id="IPR027417">
    <property type="entry name" value="P-loop_NTPase"/>
</dbReference>
<feature type="domain" description="Sigma-54 factor interaction" evidence="5">
    <location>
        <begin position="344"/>
        <end position="572"/>
    </location>
</feature>
<dbReference type="Gene3D" id="1.10.8.60">
    <property type="match status" value="1"/>
</dbReference>
<dbReference type="InterPro" id="IPR009057">
    <property type="entry name" value="Homeodomain-like_sf"/>
</dbReference>
<keyword evidence="4" id="KW-0804">Transcription</keyword>
<dbReference type="CDD" id="cd00009">
    <property type="entry name" value="AAA"/>
    <property type="match status" value="1"/>
</dbReference>
<dbReference type="GO" id="GO:0043565">
    <property type="term" value="F:sequence-specific DNA binding"/>
    <property type="evidence" value="ECO:0007669"/>
    <property type="project" value="InterPro"/>
</dbReference>
<dbReference type="PANTHER" id="PTHR32071">
    <property type="entry name" value="TRANSCRIPTIONAL REGULATORY PROTEIN"/>
    <property type="match status" value="1"/>
</dbReference>
<dbReference type="InterPro" id="IPR025662">
    <property type="entry name" value="Sigma_54_int_dom_ATP-bd_1"/>
</dbReference>
<dbReference type="GO" id="GO:0005524">
    <property type="term" value="F:ATP binding"/>
    <property type="evidence" value="ECO:0007669"/>
    <property type="project" value="UniProtKB-KW"/>
</dbReference>
<dbReference type="InterPro" id="IPR025944">
    <property type="entry name" value="Sigma_54_int_dom_CS"/>
</dbReference>
<name>A0A1Y6BLP1_9NEIS</name>
<dbReference type="Pfam" id="PF25601">
    <property type="entry name" value="AAA_lid_14"/>
    <property type="match status" value="1"/>
</dbReference>
<dbReference type="InterPro" id="IPR029016">
    <property type="entry name" value="GAF-like_dom_sf"/>
</dbReference>
<dbReference type="InterPro" id="IPR002197">
    <property type="entry name" value="HTH_Fis"/>
</dbReference>
<keyword evidence="7" id="KW-1185">Reference proteome</keyword>
<dbReference type="Gene3D" id="3.40.50.300">
    <property type="entry name" value="P-loop containing nucleotide triphosphate hydrolases"/>
    <property type="match status" value="1"/>
</dbReference>
<dbReference type="SUPFAM" id="SSF55781">
    <property type="entry name" value="GAF domain-like"/>
    <property type="match status" value="1"/>
</dbReference>
<sequence>MANLSERQHIERVLAVATHDSGLSQDSSAYDLIKRSWSRCVHDYGLDPAARRRARILTAHELRDHREQAEDFLHVARAGMEQLYKRVSSLGYVLLLTDAQGVTIDYIGNDALETDLKKAGLYLGADWNEEHAGTCAVGTCIVEQAPLTCHREDHFDATHIALSCNSAPLFQPDGEFMGVLDVSMLASPQARESQHLALHLTLLYAQLIEDANFLRHFANRWILRLGTAAALVDVCGELMLAFDADGVVVGANSGARQRLGRMQANDAGAGLLGHLLTDIFRCSMDDIRRLASTPAMGDAALLATFDHDLFHASVTPPRIAPRPAVSATPRESVPLPACPALDRLAGDDRQMQRILEQSKRLVNKGVNILIHGETGTGKEVFAKALHESSERAARPFIAVNCAAIPDSLIESELFGYAPGTFTGARNKGMKGLIQQSDRGTLFLDEIGDMPLHLQTRLLRVLSEREVLPLGADKPVRVELTVIAASHRDLRKLIAGGQFREDLYYRLCGATLFLPPLRERQDKRYLIERLFAEEAAQSGQSPVLAEAALTCLIDYPWPGNVRQLRNVLRFALALSDGVSVELGDLPHELVEGRPPLEETLILPEAEREEGLPAALDEAGLLLAALRRNKWNVTAAAAELGICRATVYRHMKKFSIVSPLDL</sequence>
<dbReference type="GO" id="GO:0006355">
    <property type="term" value="P:regulation of DNA-templated transcription"/>
    <property type="evidence" value="ECO:0007669"/>
    <property type="project" value="InterPro"/>
</dbReference>
<keyword evidence="1" id="KW-0547">Nucleotide-binding</keyword>
<dbReference type="Pfam" id="PF00158">
    <property type="entry name" value="Sigma54_activat"/>
    <property type="match status" value="1"/>
</dbReference>
<gene>
    <name evidence="6" type="ORF">SAMN02745746_01251</name>
</gene>
<evidence type="ECO:0000313" key="7">
    <source>
        <dbReference type="Proteomes" id="UP000192920"/>
    </source>
</evidence>
<dbReference type="AlphaFoldDB" id="A0A1Y6BLP1"/>
<dbReference type="InterPro" id="IPR058031">
    <property type="entry name" value="AAA_lid_NorR"/>
</dbReference>
<dbReference type="PROSITE" id="PS00688">
    <property type="entry name" value="SIGMA54_INTERACT_3"/>
    <property type="match status" value="1"/>
</dbReference>
<dbReference type="PROSITE" id="PS50045">
    <property type="entry name" value="SIGMA54_INTERACT_4"/>
    <property type="match status" value="1"/>
</dbReference>
<protein>
    <submittedName>
        <fullName evidence="6">Transcriptional regulator of acetoin/glycerol metabolism</fullName>
    </submittedName>
</protein>
<dbReference type="SMART" id="SM00382">
    <property type="entry name" value="AAA"/>
    <property type="match status" value="1"/>
</dbReference>
<evidence type="ECO:0000256" key="1">
    <source>
        <dbReference type="ARBA" id="ARBA00022741"/>
    </source>
</evidence>
<keyword evidence="3" id="KW-0805">Transcription regulation</keyword>
<dbReference type="Pfam" id="PF02954">
    <property type="entry name" value="HTH_8"/>
    <property type="match status" value="1"/>
</dbReference>
<keyword evidence="2" id="KW-0067">ATP-binding</keyword>
<dbReference type="SUPFAM" id="SSF46689">
    <property type="entry name" value="Homeodomain-like"/>
    <property type="match status" value="1"/>
</dbReference>
<dbReference type="PROSITE" id="PS00675">
    <property type="entry name" value="SIGMA54_INTERACT_1"/>
    <property type="match status" value="1"/>
</dbReference>
<dbReference type="SUPFAM" id="SSF52540">
    <property type="entry name" value="P-loop containing nucleoside triphosphate hydrolases"/>
    <property type="match status" value="1"/>
</dbReference>
<reference evidence="7" key="1">
    <citation type="submission" date="2017-04" db="EMBL/GenBank/DDBJ databases">
        <authorList>
            <person name="Varghese N."/>
            <person name="Submissions S."/>
        </authorList>
    </citation>
    <scope>NUCLEOTIDE SEQUENCE [LARGE SCALE GENOMIC DNA]</scope>
    <source>
        <strain evidence="7">DSM 22618</strain>
    </source>
</reference>
<dbReference type="FunFam" id="3.40.50.300:FF:000006">
    <property type="entry name" value="DNA-binding transcriptional regulator NtrC"/>
    <property type="match status" value="1"/>
</dbReference>
<dbReference type="STRING" id="1123014.SAMN02745746_01251"/>
<dbReference type="RefSeq" id="WP_085275579.1">
    <property type="nucleotide sequence ID" value="NZ_FXAG01000005.1"/>
</dbReference>
<organism evidence="6 7">
    <name type="scientific">Pseudogulbenkiania subflava DSM 22618</name>
    <dbReference type="NCBI Taxonomy" id="1123014"/>
    <lineage>
        <taxon>Bacteria</taxon>
        <taxon>Pseudomonadati</taxon>
        <taxon>Pseudomonadota</taxon>
        <taxon>Betaproteobacteria</taxon>
        <taxon>Neisseriales</taxon>
        <taxon>Chromobacteriaceae</taxon>
        <taxon>Pseudogulbenkiania</taxon>
    </lineage>
</organism>
<dbReference type="PRINTS" id="PR01590">
    <property type="entry name" value="HTHFIS"/>
</dbReference>
<dbReference type="InterPro" id="IPR002078">
    <property type="entry name" value="Sigma_54_int"/>
</dbReference>